<sequence>MDAKALRYFPVHATMINFWPRPPLLHHHTSGNQKTGETDPYIVICHTLLLLLCF</sequence>
<accession>A0A0A9EPH5</accession>
<name>A0A0A9EPH5_ARUDO</name>
<proteinExistence type="predicted"/>
<dbReference type="EMBL" id="GBRH01199953">
    <property type="protein sequence ID" value="JAD97942.1"/>
    <property type="molecule type" value="Transcribed_RNA"/>
</dbReference>
<evidence type="ECO:0000313" key="1">
    <source>
        <dbReference type="EMBL" id="JAD97942.1"/>
    </source>
</evidence>
<reference evidence="1" key="2">
    <citation type="journal article" date="2015" name="Data Brief">
        <title>Shoot transcriptome of the giant reed, Arundo donax.</title>
        <authorList>
            <person name="Barrero R.A."/>
            <person name="Guerrero F.D."/>
            <person name="Moolhuijzen P."/>
            <person name="Goolsby J.A."/>
            <person name="Tidwell J."/>
            <person name="Bellgard S.E."/>
            <person name="Bellgard M.I."/>
        </authorList>
    </citation>
    <scope>NUCLEOTIDE SEQUENCE</scope>
    <source>
        <tissue evidence="1">Shoot tissue taken approximately 20 cm above the soil surface</tissue>
    </source>
</reference>
<dbReference type="AlphaFoldDB" id="A0A0A9EPH5"/>
<protein>
    <submittedName>
        <fullName evidence="1">Uncharacterized protein</fullName>
    </submittedName>
</protein>
<organism evidence="1">
    <name type="scientific">Arundo donax</name>
    <name type="common">Giant reed</name>
    <name type="synonym">Donax arundinaceus</name>
    <dbReference type="NCBI Taxonomy" id="35708"/>
    <lineage>
        <taxon>Eukaryota</taxon>
        <taxon>Viridiplantae</taxon>
        <taxon>Streptophyta</taxon>
        <taxon>Embryophyta</taxon>
        <taxon>Tracheophyta</taxon>
        <taxon>Spermatophyta</taxon>
        <taxon>Magnoliopsida</taxon>
        <taxon>Liliopsida</taxon>
        <taxon>Poales</taxon>
        <taxon>Poaceae</taxon>
        <taxon>PACMAD clade</taxon>
        <taxon>Arundinoideae</taxon>
        <taxon>Arundineae</taxon>
        <taxon>Arundo</taxon>
    </lineage>
</organism>
<reference evidence="1" key="1">
    <citation type="submission" date="2014-09" db="EMBL/GenBank/DDBJ databases">
        <authorList>
            <person name="Magalhaes I.L.F."/>
            <person name="Oliveira U."/>
            <person name="Santos F.R."/>
            <person name="Vidigal T.H.D.A."/>
            <person name="Brescovit A.D."/>
            <person name="Santos A.J."/>
        </authorList>
    </citation>
    <scope>NUCLEOTIDE SEQUENCE</scope>
    <source>
        <tissue evidence="1">Shoot tissue taken approximately 20 cm above the soil surface</tissue>
    </source>
</reference>